<dbReference type="PROSITE" id="PS01318">
    <property type="entry name" value="TSAA_1"/>
    <property type="match status" value="1"/>
</dbReference>
<dbReference type="InterPro" id="IPR036414">
    <property type="entry name" value="YaeB_N_sf"/>
</dbReference>
<evidence type="ECO:0000256" key="1">
    <source>
        <dbReference type="ARBA" id="ARBA00022691"/>
    </source>
</evidence>
<dbReference type="SUPFAM" id="SSF143555">
    <property type="entry name" value="FwdE-like"/>
    <property type="match status" value="1"/>
</dbReference>
<evidence type="ECO:0000256" key="2">
    <source>
        <dbReference type="ARBA" id="ARBA00033753"/>
    </source>
</evidence>
<dbReference type="InterPro" id="IPR036413">
    <property type="entry name" value="YaeB-like_sf"/>
</dbReference>
<gene>
    <name evidence="4" type="primary">tsaA</name>
    <name evidence="4" type="ORF">FGU65_06345</name>
</gene>
<dbReference type="InterPro" id="IPR023368">
    <property type="entry name" value="UPF0066_cons_site"/>
</dbReference>
<comment type="caution">
    <text evidence="4">The sequence shown here is derived from an EMBL/GenBank/DDBJ whole genome shotgun (WGS) entry which is preliminary data.</text>
</comment>
<proteinExistence type="inferred from homology"/>
<evidence type="ECO:0000313" key="4">
    <source>
        <dbReference type="EMBL" id="MDN7024510.1"/>
    </source>
</evidence>
<name>A0ABT8M996_9EURY</name>
<dbReference type="Pfam" id="PF02663">
    <property type="entry name" value="FmdE"/>
    <property type="match status" value="1"/>
</dbReference>
<reference evidence="4" key="1">
    <citation type="submission" date="2019-05" db="EMBL/GenBank/DDBJ databases">
        <title>Methanoculleus sp. FWC-SCC1, a methanogenic archaeon isolated from deep marine cold seep.</title>
        <authorList>
            <person name="Chen Y.-W."/>
            <person name="Chen S.-C."/>
            <person name="Teng N.-H."/>
            <person name="Lai M.-C."/>
        </authorList>
    </citation>
    <scope>NUCLEOTIDE SEQUENCE</scope>
    <source>
        <strain evidence="4">FWC-SCC1</strain>
    </source>
</reference>
<keyword evidence="1" id="KW-0949">S-adenosyl-L-methionine</keyword>
<organism evidence="4 5">
    <name type="scientific">Methanoculleus frigidifontis</name>
    <dbReference type="NCBI Taxonomy" id="2584085"/>
    <lineage>
        <taxon>Archaea</taxon>
        <taxon>Methanobacteriati</taxon>
        <taxon>Methanobacteriota</taxon>
        <taxon>Stenosarchaea group</taxon>
        <taxon>Methanomicrobia</taxon>
        <taxon>Methanomicrobiales</taxon>
        <taxon>Methanomicrobiaceae</taxon>
        <taxon>Methanoculleus</taxon>
    </lineage>
</organism>
<evidence type="ECO:0000259" key="3">
    <source>
        <dbReference type="PROSITE" id="PS51668"/>
    </source>
</evidence>
<dbReference type="Proteomes" id="UP001168338">
    <property type="component" value="Unassembled WGS sequence"/>
</dbReference>
<dbReference type="InterPro" id="IPR040372">
    <property type="entry name" value="YaeB-like"/>
</dbReference>
<dbReference type="EMBL" id="VCYH01000003">
    <property type="protein sequence ID" value="MDN7024510.1"/>
    <property type="molecule type" value="Genomic_DNA"/>
</dbReference>
<accession>A0ABT8M996</accession>
<dbReference type="PROSITE" id="PS51668">
    <property type="entry name" value="TSAA_2"/>
    <property type="match status" value="1"/>
</dbReference>
<dbReference type="CDD" id="cd09281">
    <property type="entry name" value="UPF0066"/>
    <property type="match status" value="1"/>
</dbReference>
<sequence length="281" mass="30615">MELVSVGVVHSSVRSGHEMPVQGVTAEVEIYPPYADALRGIGESSHLILLCWMHEADRAVLTAVARKVAHDLPEKGVFSLRSPPRPNPISLSVVRLLGIREERFLKLECLDLIDGTPVLDIKPYQTGWDCVFAATGHDRTEKIQKMGVEAYRVGLVREAVNYHGSLCPGAAVGVRVAEAATRLFGGDLRNSAISVMPGSDPCIADALIGITGARPGNRRLLAAQEGCLFRKGRREVHFLLRAGIPRTPEEILACDEAELFAVDERDREEEGAPVDPCIRDP</sequence>
<keyword evidence="5" id="KW-1185">Reference proteome</keyword>
<dbReference type="Gene3D" id="3.30.1330.130">
    <property type="match status" value="1"/>
</dbReference>
<dbReference type="Gene3D" id="2.40.30.70">
    <property type="entry name" value="YaeB-like"/>
    <property type="match status" value="1"/>
</dbReference>
<dbReference type="Pfam" id="PF01980">
    <property type="entry name" value="TrmO_N"/>
    <property type="match status" value="1"/>
</dbReference>
<protein>
    <submittedName>
        <fullName evidence="4">tRNA (N6-threonylcarbamoyladenosine(37)-N6)-methyltransferase TrmO</fullName>
    </submittedName>
</protein>
<evidence type="ECO:0000313" key="5">
    <source>
        <dbReference type="Proteomes" id="UP001168338"/>
    </source>
</evidence>
<dbReference type="NCBIfam" id="TIGR00104">
    <property type="entry name" value="tRNA_TsaA"/>
    <property type="match status" value="1"/>
</dbReference>
<dbReference type="InterPro" id="IPR003814">
    <property type="entry name" value="FmdEsu_dom"/>
</dbReference>
<dbReference type="PANTHER" id="PTHR12818:SF0">
    <property type="entry name" value="TRNA (ADENINE(37)-N6)-METHYLTRANSFERASE"/>
    <property type="match status" value="1"/>
</dbReference>
<feature type="domain" description="TsaA-like" evidence="3">
    <location>
        <begin position="3"/>
        <end position="133"/>
    </location>
</feature>
<comment type="similarity">
    <text evidence="2">Belongs to the tRNA methyltransferase O family.</text>
</comment>
<dbReference type="PANTHER" id="PTHR12818">
    <property type="entry name" value="TRNA (ADENINE(37)-N6)-METHYLTRANSFERASE"/>
    <property type="match status" value="1"/>
</dbReference>
<dbReference type="InterPro" id="IPR023370">
    <property type="entry name" value="TrmO-like_N"/>
</dbReference>
<dbReference type="SUPFAM" id="SSF118196">
    <property type="entry name" value="YaeB-like"/>
    <property type="match status" value="1"/>
</dbReference>